<dbReference type="GO" id="GO:0050821">
    <property type="term" value="P:protein stabilization"/>
    <property type="evidence" value="ECO:0007669"/>
    <property type="project" value="TreeGrafter"/>
</dbReference>
<dbReference type="PANTHER" id="PTHR35089">
    <property type="entry name" value="CHAPERONE PROTEIN SKP"/>
    <property type="match status" value="1"/>
</dbReference>
<evidence type="ECO:0000256" key="2">
    <source>
        <dbReference type="ARBA" id="ARBA00022729"/>
    </source>
</evidence>
<dbReference type="SMART" id="SM00935">
    <property type="entry name" value="OmpH"/>
    <property type="match status" value="1"/>
</dbReference>
<dbReference type="InterPro" id="IPR005632">
    <property type="entry name" value="Chaperone_Skp"/>
</dbReference>
<dbReference type="Gene3D" id="3.30.910.20">
    <property type="entry name" value="Skp domain"/>
    <property type="match status" value="1"/>
</dbReference>
<proteinExistence type="inferred from homology"/>
<dbReference type="GO" id="GO:0051082">
    <property type="term" value="F:unfolded protein binding"/>
    <property type="evidence" value="ECO:0007669"/>
    <property type="project" value="InterPro"/>
</dbReference>
<evidence type="ECO:0000313" key="4">
    <source>
        <dbReference type="EMBL" id="SBW07637.1"/>
    </source>
</evidence>
<protein>
    <recommendedName>
        <fullName evidence="5">OmpH family outer membrane protein</fullName>
    </recommendedName>
</protein>
<dbReference type="EMBL" id="FLUL01000001">
    <property type="protein sequence ID" value="SBW07637.1"/>
    <property type="molecule type" value="Genomic_DNA"/>
</dbReference>
<keyword evidence="3" id="KW-0812">Transmembrane</keyword>
<keyword evidence="3" id="KW-0472">Membrane</keyword>
<dbReference type="Pfam" id="PF03938">
    <property type="entry name" value="OmpH"/>
    <property type="match status" value="1"/>
</dbReference>
<dbReference type="PANTHER" id="PTHR35089:SF1">
    <property type="entry name" value="CHAPERONE PROTEIN SKP"/>
    <property type="match status" value="1"/>
</dbReference>
<dbReference type="GO" id="GO:0005829">
    <property type="term" value="C:cytosol"/>
    <property type="evidence" value="ECO:0007669"/>
    <property type="project" value="TreeGrafter"/>
</dbReference>
<name>A0A212K7N6_9BACT</name>
<sequence length="222" mass="25506">MLQANLALKVGGTNHATETHNYQSVLRLITKISSSGFENCHTQKRQIIMMKKIILISTLIILPLFFAKDLAAQTAQQIAFINSNELLEAMPEKVKASNQLIDLNNKYKEEMKVMQNDYNKKYSDFISYQTSMAENIRLRRMQELYELERQINDFMKVAQEDIQNQEKALIEPLRQRLKDAIYQVGIENGFVCIYDLANPSIAFVTPDATNATLLVKQKLGIR</sequence>
<keyword evidence="3" id="KW-1133">Transmembrane helix</keyword>
<organism evidence="4">
    <name type="scientific">uncultured Dysgonomonas sp</name>
    <dbReference type="NCBI Taxonomy" id="206096"/>
    <lineage>
        <taxon>Bacteria</taxon>
        <taxon>Pseudomonadati</taxon>
        <taxon>Bacteroidota</taxon>
        <taxon>Bacteroidia</taxon>
        <taxon>Bacteroidales</taxon>
        <taxon>Dysgonomonadaceae</taxon>
        <taxon>Dysgonomonas</taxon>
        <taxon>environmental samples</taxon>
    </lineage>
</organism>
<dbReference type="AlphaFoldDB" id="A0A212K7N6"/>
<reference evidence="4" key="1">
    <citation type="submission" date="2016-04" db="EMBL/GenBank/DDBJ databases">
        <authorList>
            <person name="Evans L.H."/>
            <person name="Alamgir A."/>
            <person name="Owens N."/>
            <person name="Weber N.D."/>
            <person name="Virtaneva K."/>
            <person name="Barbian K."/>
            <person name="Babar A."/>
            <person name="Rosenke K."/>
        </authorList>
    </citation>
    <scope>NUCLEOTIDE SEQUENCE</scope>
    <source>
        <strain evidence="4">86-2</strain>
    </source>
</reference>
<keyword evidence="2" id="KW-0732">Signal</keyword>
<comment type="similarity">
    <text evidence="1">Belongs to the Skp family.</text>
</comment>
<accession>A0A212K7N6</accession>
<dbReference type="InterPro" id="IPR024930">
    <property type="entry name" value="Skp_dom_sf"/>
</dbReference>
<feature type="transmembrane region" description="Helical" evidence="3">
    <location>
        <begin position="53"/>
        <end position="71"/>
    </location>
</feature>
<evidence type="ECO:0008006" key="5">
    <source>
        <dbReference type="Google" id="ProtNLM"/>
    </source>
</evidence>
<gene>
    <name evidence="4" type="ORF">KL86DYS2_13199</name>
</gene>
<evidence type="ECO:0000256" key="3">
    <source>
        <dbReference type="SAM" id="Phobius"/>
    </source>
</evidence>
<evidence type="ECO:0000256" key="1">
    <source>
        <dbReference type="ARBA" id="ARBA00009091"/>
    </source>
</evidence>
<dbReference type="SUPFAM" id="SSF111384">
    <property type="entry name" value="OmpH-like"/>
    <property type="match status" value="1"/>
</dbReference>